<evidence type="ECO:0000256" key="1">
    <source>
        <dbReference type="SAM" id="MobiDB-lite"/>
    </source>
</evidence>
<evidence type="ECO:0000313" key="2">
    <source>
        <dbReference type="EMBL" id="RYC72503.1"/>
    </source>
</evidence>
<accession>A0ABY0FHN8</accession>
<dbReference type="Pfam" id="PF12587">
    <property type="entry name" value="DUF3761"/>
    <property type="match status" value="1"/>
</dbReference>
<sequence>MCDASKLGYEQKRTVKREPITEIVSYRIKPSVHESQDSIEDEDDEETGGVICRDGTRSYSVSRGTCSHHGGVEQWL</sequence>
<protein>
    <recommendedName>
        <fullName evidence="4">DUF3761 domain-containing protein</fullName>
    </recommendedName>
</protein>
<comment type="caution">
    <text evidence="2">The sequence shown here is derived from an EMBL/GenBank/DDBJ whole genome shotgun (WGS) entry which is preliminary data.</text>
</comment>
<dbReference type="RefSeq" id="WP_129718833.1">
    <property type="nucleotide sequence ID" value="NZ_PRLK01000006.1"/>
</dbReference>
<feature type="region of interest" description="Disordered" evidence="1">
    <location>
        <begin position="32"/>
        <end position="76"/>
    </location>
</feature>
<feature type="compositionally biased region" description="Acidic residues" evidence="1">
    <location>
        <begin position="37"/>
        <end position="47"/>
    </location>
</feature>
<evidence type="ECO:0000313" key="3">
    <source>
        <dbReference type="Proteomes" id="UP001190925"/>
    </source>
</evidence>
<organism evidence="2 3">
    <name type="scientific">Candidatus Nanogingivalis gingivitcus</name>
    <dbReference type="NCBI Taxonomy" id="2171992"/>
    <lineage>
        <taxon>Bacteria</taxon>
        <taxon>Candidatus Saccharimonadota</taxon>
        <taxon>Candidatus Nanosyncoccalia</taxon>
        <taxon>Candidatus Nanogingivales</taxon>
        <taxon>Candidatus Nanogingivalaceae</taxon>
        <taxon>Candidatus Nanogingivalis</taxon>
    </lineage>
</organism>
<reference evidence="2 3" key="1">
    <citation type="journal article" date="2018" name="bioRxiv">
        <title>Evidence of independent acquisition and adaption of ultra-small bacteria to human hosts across the highly diverse yet reduced genomes of the phylum Saccharibacteria.</title>
        <authorList>
            <person name="McLean J.S."/>
            <person name="Bor B."/>
            <person name="To T.T."/>
            <person name="Liu Q."/>
            <person name="Kearns K.A."/>
            <person name="Solden L.M."/>
            <person name="Wrighton K.C."/>
            <person name="He X."/>
            <person name="Shi W."/>
        </authorList>
    </citation>
    <scope>NUCLEOTIDE SEQUENCE [LARGE SCALE GENOMIC DNA]</scope>
    <source>
        <strain evidence="2 3">TM7_CMJM_G6_1_HOT_870</strain>
    </source>
</reference>
<dbReference type="Proteomes" id="UP001190925">
    <property type="component" value="Unassembled WGS sequence"/>
</dbReference>
<dbReference type="EMBL" id="PRLK01000006">
    <property type="protein sequence ID" value="RYC72503.1"/>
    <property type="molecule type" value="Genomic_DNA"/>
</dbReference>
<gene>
    <name evidence="2" type="ORF">G6CMJM_00430</name>
</gene>
<reference evidence="2 3" key="2">
    <citation type="journal article" date="2020" name="Cell Rep.">
        <title>Acquisition and Adaptation of Ultra-small Parasitic Reduced Genome Bacteria to Mammalian Hosts.</title>
        <authorList>
            <person name="McLean J.S."/>
            <person name="Bor B."/>
            <person name="Kerns K.A."/>
            <person name="Liu Q."/>
            <person name="To T.T."/>
            <person name="Solden L."/>
            <person name="Hendrickson E.L."/>
            <person name="Wrighton K."/>
            <person name="Shi W."/>
            <person name="He X."/>
        </authorList>
    </citation>
    <scope>NUCLEOTIDE SEQUENCE [LARGE SCALE GENOMIC DNA]</scope>
    <source>
        <strain evidence="2 3">TM7_CMJM_G6_1_HOT_870</strain>
    </source>
</reference>
<keyword evidence="3" id="KW-1185">Reference proteome</keyword>
<evidence type="ECO:0008006" key="4">
    <source>
        <dbReference type="Google" id="ProtNLM"/>
    </source>
</evidence>
<name>A0ABY0FHN8_9BACT</name>
<dbReference type="InterPro" id="IPR022236">
    <property type="entry name" value="DUF3761"/>
</dbReference>
<proteinExistence type="predicted"/>